<dbReference type="InterPro" id="IPR019903">
    <property type="entry name" value="RIC_family"/>
</dbReference>
<evidence type="ECO:0000313" key="8">
    <source>
        <dbReference type="Proteomes" id="UP000005536"/>
    </source>
</evidence>
<dbReference type="RefSeq" id="WP_003774441.1">
    <property type="nucleotide sequence ID" value="NZ_CP007726.1"/>
</dbReference>
<keyword evidence="4" id="KW-0408">Iron</keyword>
<evidence type="ECO:0000256" key="2">
    <source>
        <dbReference type="ARBA" id="ARBA00022490"/>
    </source>
</evidence>
<organism evidence="7 8">
    <name type="scientific">Neisseria elongata subsp. glycolytica ATCC 29315</name>
    <dbReference type="NCBI Taxonomy" id="546263"/>
    <lineage>
        <taxon>Bacteria</taxon>
        <taxon>Pseudomonadati</taxon>
        <taxon>Pseudomonadota</taxon>
        <taxon>Betaproteobacteria</taxon>
        <taxon>Neisseriales</taxon>
        <taxon>Neisseriaceae</taxon>
        <taxon>Neisseria</taxon>
    </lineage>
</organism>
<dbReference type="Pfam" id="PF01814">
    <property type="entry name" value="Hemerythrin"/>
    <property type="match status" value="1"/>
</dbReference>
<dbReference type="GO" id="GO:0046872">
    <property type="term" value="F:metal ion binding"/>
    <property type="evidence" value="ECO:0007669"/>
    <property type="project" value="UniProtKB-KW"/>
</dbReference>
<evidence type="ECO:0000313" key="9">
    <source>
        <dbReference type="Proteomes" id="UP000031392"/>
    </source>
</evidence>
<evidence type="ECO:0000256" key="3">
    <source>
        <dbReference type="ARBA" id="ARBA00022723"/>
    </source>
</evidence>
<protein>
    <submittedName>
        <fullName evidence="6">Iron-sulfur cluster repair protein</fullName>
    </submittedName>
    <submittedName>
        <fullName evidence="7">Putative iron-sulfur cluster repair di-iron protein</fullName>
    </submittedName>
</protein>
<reference evidence="7 8" key="1">
    <citation type="submission" date="2010-02" db="EMBL/GenBank/DDBJ databases">
        <authorList>
            <person name="Weinstock G."/>
            <person name="Sodergren E."/>
            <person name="Clifton S."/>
            <person name="Fulton L."/>
            <person name="Fulton B."/>
            <person name="Courtney L."/>
            <person name="Fronick C."/>
            <person name="Harrison M."/>
            <person name="Strong C."/>
            <person name="Farmer C."/>
            <person name="Delahaunty K."/>
            <person name="Markovic C."/>
            <person name="Hall O."/>
            <person name="Minx P."/>
            <person name="Tomlinson C."/>
            <person name="Mitreva M."/>
            <person name="Nelson J."/>
            <person name="Hou S."/>
            <person name="Wollam A."/>
            <person name="Pepin K.H."/>
            <person name="Johnson M."/>
            <person name="Bhonagiri V."/>
            <person name="Zhang X."/>
            <person name="Suruliraj S."/>
            <person name="Warren W."/>
            <person name="Chinwalla A."/>
            <person name="Mardis E.R."/>
            <person name="Wilson R.K."/>
        </authorList>
    </citation>
    <scope>NUCLEOTIDE SEQUENCE [LARGE SCALE GENOMIC DNA]</scope>
    <source>
        <strain evidence="7 8">ATCC 29315</strain>
    </source>
</reference>
<dbReference type="EMBL" id="ADBF01000253">
    <property type="protein sequence ID" value="EFE48537.1"/>
    <property type="molecule type" value="Genomic_DNA"/>
</dbReference>
<dbReference type="EMBL" id="CP007726">
    <property type="protein sequence ID" value="AJE18222.1"/>
    <property type="molecule type" value="Genomic_DNA"/>
</dbReference>
<dbReference type="Proteomes" id="UP000005536">
    <property type="component" value="Unassembled WGS sequence"/>
</dbReference>
<reference evidence="9" key="2">
    <citation type="submission" date="2014-05" db="EMBL/GenBank/DDBJ databases">
        <title>Complete Genome sequence of Neisseria elongata subsp. glycolytica.</title>
        <authorList>
            <person name="Veyrier F.J."/>
            <person name="Taha M.-K."/>
        </authorList>
    </citation>
    <scope>NUCLEOTIDE SEQUENCE [LARGE SCALE GENOMIC DNA]</scope>
    <source>
        <strain evidence="9">ATCC 29315</strain>
    </source>
</reference>
<gene>
    <name evidence="7" type="ORF">NEIELOOT_02510</name>
    <name evidence="6" type="ORF">NELON_04490</name>
</gene>
<proteinExistence type="predicted"/>
<evidence type="ECO:0000256" key="1">
    <source>
        <dbReference type="ARBA" id="ARBA00004496"/>
    </source>
</evidence>
<evidence type="ECO:0000313" key="6">
    <source>
        <dbReference type="EMBL" id="AJE18222.1"/>
    </source>
</evidence>
<dbReference type="PANTHER" id="PTHR36438:SF1">
    <property type="entry name" value="IRON-SULFUR CLUSTER REPAIR PROTEIN YTFE"/>
    <property type="match status" value="1"/>
</dbReference>
<keyword evidence="2" id="KW-0963">Cytoplasm</keyword>
<comment type="subcellular location">
    <subcellularLocation>
        <location evidence="1">Cytoplasm</location>
    </subcellularLocation>
</comment>
<keyword evidence="9" id="KW-1185">Reference proteome</keyword>
<dbReference type="Proteomes" id="UP000031392">
    <property type="component" value="Chromosome"/>
</dbReference>
<feature type="domain" description="Hemerythrin-like" evidence="5">
    <location>
        <begin position="18"/>
        <end position="152"/>
    </location>
</feature>
<dbReference type="AlphaFoldDB" id="D4DTV4"/>
<accession>D4DTV4</accession>
<dbReference type="GO" id="GO:0005737">
    <property type="term" value="C:cytoplasm"/>
    <property type="evidence" value="ECO:0007669"/>
    <property type="project" value="UniProtKB-SubCell"/>
</dbReference>
<sequence>MTDLSIWQNAPLNNITAHIVPRYHDTHRSQMAEMLELGEKVAEVHAGSFPEDFVPLVQAIQNELLSHMMKEERILFPMIDQGAGSGAAMPIRMMMHEHDDHQGAIAQLRSLTNDFTPPENACGSWQRLYALAKEFTDDLADHIELENNILFARTLNG</sequence>
<dbReference type="STRING" id="546263.NELON_04490"/>
<evidence type="ECO:0000256" key="4">
    <source>
        <dbReference type="ARBA" id="ARBA00023004"/>
    </source>
</evidence>
<name>D4DTV4_NEIEG</name>
<keyword evidence="3" id="KW-0479">Metal-binding</keyword>
<dbReference type="PATRIC" id="fig|546263.7.peg.952"/>
<evidence type="ECO:0000259" key="5">
    <source>
        <dbReference type="Pfam" id="PF01814"/>
    </source>
</evidence>
<dbReference type="InterPro" id="IPR012312">
    <property type="entry name" value="Hemerythrin-like"/>
</dbReference>
<dbReference type="HOGENOM" id="CLU_076075_3_0_4"/>
<dbReference type="PANTHER" id="PTHR36438">
    <property type="entry name" value="IRON-SULFUR CLUSTER REPAIR PROTEIN YTFE"/>
    <property type="match status" value="1"/>
</dbReference>
<dbReference type="Gene3D" id="1.20.120.520">
    <property type="entry name" value="nmb1532 protein domain like"/>
    <property type="match status" value="1"/>
</dbReference>
<dbReference type="KEGG" id="nel:NELON_04490"/>
<evidence type="ECO:0000313" key="7">
    <source>
        <dbReference type="EMBL" id="EFE48537.1"/>
    </source>
</evidence>
<reference evidence="6 9" key="3">
    <citation type="journal article" date="2015" name="PLoS Genet.">
        <title>Common Cell Shape Evolution of Two Nasopharyngeal Pathogens.</title>
        <authorList>
            <person name="Veyrier F.J."/>
            <person name="Biais N."/>
            <person name="Morales P."/>
            <person name="Belkacem N."/>
            <person name="Guilhen C."/>
            <person name="Ranjeva S."/>
            <person name="Sismeiro O."/>
            <person name="Pehau-Arnaudet G."/>
            <person name="Rocha E.P."/>
            <person name="Werts C."/>
            <person name="Taha M.K."/>
            <person name="Boneca I.G."/>
        </authorList>
    </citation>
    <scope>NUCLEOTIDE SEQUENCE [LARGE SCALE GENOMIC DNA]</scope>
    <source>
        <strain evidence="6 9">ATCC 29315</strain>
    </source>
</reference>